<reference evidence="1" key="1">
    <citation type="journal article" date="2014" name="Front. Microbiol.">
        <title>High frequency of phylogenetically diverse reductive dehalogenase-homologous genes in deep subseafloor sedimentary metagenomes.</title>
        <authorList>
            <person name="Kawai M."/>
            <person name="Futagami T."/>
            <person name="Toyoda A."/>
            <person name="Takaki Y."/>
            <person name="Nishi S."/>
            <person name="Hori S."/>
            <person name="Arai W."/>
            <person name="Tsubouchi T."/>
            <person name="Morono Y."/>
            <person name="Uchiyama I."/>
            <person name="Ito T."/>
            <person name="Fujiyama A."/>
            <person name="Inagaki F."/>
            <person name="Takami H."/>
        </authorList>
    </citation>
    <scope>NUCLEOTIDE SEQUENCE</scope>
    <source>
        <strain evidence="1">Expedition CK06-06</strain>
    </source>
</reference>
<proteinExistence type="predicted"/>
<accession>X0U3W7</accession>
<dbReference type="AlphaFoldDB" id="X0U3W7"/>
<comment type="caution">
    <text evidence="1">The sequence shown here is derived from an EMBL/GenBank/DDBJ whole genome shotgun (WGS) entry which is preliminary data.</text>
</comment>
<evidence type="ECO:0000313" key="1">
    <source>
        <dbReference type="EMBL" id="GAF94026.1"/>
    </source>
</evidence>
<sequence>MVYSDRDLPADAQVELAYLYWSAWWKKNDADTEVTFQVNAGEVNTVTASRWSILPNKPGTYAYSSFADVTSLVGEISQGGDGSSYIITVGDVSGRTDDDWSYAGWSLVIIYSSPSEEAHQLYLYDDFLYADQYTTHNLTIEGFLAPADSTGRLTSFTGEGDEVWGGQNQGPDDIDYVKVNGYYLSDAVNPWDNVWNGKSSGLGGGFIDGVDIETFDVSSYISPGDTSATVELGTGVDIWNLVYIILSFRSDISTSWHPYPVRIIAVNYNV</sequence>
<name>X0U3W7_9ZZZZ</name>
<organism evidence="1">
    <name type="scientific">marine sediment metagenome</name>
    <dbReference type="NCBI Taxonomy" id="412755"/>
    <lineage>
        <taxon>unclassified sequences</taxon>
        <taxon>metagenomes</taxon>
        <taxon>ecological metagenomes</taxon>
    </lineage>
</organism>
<protein>
    <submittedName>
        <fullName evidence="1">Uncharacterized protein</fullName>
    </submittedName>
</protein>
<gene>
    <name evidence="1" type="ORF">S01H1_26026</name>
</gene>
<dbReference type="EMBL" id="BARS01015757">
    <property type="protein sequence ID" value="GAF94026.1"/>
    <property type="molecule type" value="Genomic_DNA"/>
</dbReference>